<keyword evidence="2" id="KW-0732">Signal</keyword>
<keyword evidence="1" id="KW-0812">Transmembrane</keyword>
<sequence>MFRLRRLLCSMLIVTLAFGAMPVMASASPTPLASTADVLSAQSQNDARDRITQVLAREDVQRQLVAQGVDPSEVEKRVAALSDSEAQQMADQLDNMPAGASVVGVLFAVFVILLVTDILGLTDVFPFVR</sequence>
<dbReference type="KEGG" id="hbh:E4T21_08130"/>
<name>A0A5C1NMB5_9GAMM</name>
<evidence type="ECO:0000256" key="1">
    <source>
        <dbReference type="SAM" id="Phobius"/>
    </source>
</evidence>
<dbReference type="AlphaFoldDB" id="A0A5C1NMB5"/>
<dbReference type="Proteomes" id="UP000324285">
    <property type="component" value="Chromosome"/>
</dbReference>
<evidence type="ECO:0000313" key="4">
    <source>
        <dbReference type="Proteomes" id="UP000324285"/>
    </source>
</evidence>
<dbReference type="Pfam" id="PF20332">
    <property type="entry name" value="DUF6627"/>
    <property type="match status" value="1"/>
</dbReference>
<evidence type="ECO:0000256" key="2">
    <source>
        <dbReference type="SAM" id="SignalP"/>
    </source>
</evidence>
<dbReference type="PIRSF" id="PIRSF029543">
    <property type="entry name" value="UCP029543"/>
    <property type="match status" value="1"/>
</dbReference>
<feature type="signal peptide" evidence="2">
    <location>
        <begin position="1"/>
        <end position="25"/>
    </location>
</feature>
<gene>
    <name evidence="3" type="ORF">E4T21_08130</name>
</gene>
<keyword evidence="1" id="KW-0472">Membrane</keyword>
<dbReference type="RefSeq" id="WP_149287109.1">
    <property type="nucleotide sequence ID" value="NZ_CP038437.2"/>
</dbReference>
<dbReference type="InterPro" id="IPR016924">
    <property type="entry name" value="UCP029543"/>
</dbReference>
<proteinExistence type="predicted"/>
<keyword evidence="4" id="KW-1185">Reference proteome</keyword>
<reference evidence="3" key="1">
    <citation type="submission" date="2021-02" db="EMBL/GenBank/DDBJ databases">
        <title>Strain Y2R2, a novel species of the genus Halomonas.</title>
        <authorList>
            <person name="Huang H."/>
        </authorList>
    </citation>
    <scope>NUCLEOTIDE SEQUENCE</scope>
    <source>
        <strain evidence="3">Y2R2</strain>
    </source>
</reference>
<dbReference type="OrthoDB" id="7651521at2"/>
<keyword evidence="1" id="KW-1133">Transmembrane helix</keyword>
<protein>
    <submittedName>
        <fullName evidence="3">PA2779 family protein</fullName>
    </submittedName>
</protein>
<dbReference type="NCBIfam" id="NF033919">
    <property type="entry name" value="PA2779_fam"/>
    <property type="match status" value="1"/>
</dbReference>
<feature type="chain" id="PRO_5022755823" evidence="2">
    <location>
        <begin position="26"/>
        <end position="129"/>
    </location>
</feature>
<dbReference type="InterPro" id="IPR046735">
    <property type="entry name" value="PA2779-like"/>
</dbReference>
<evidence type="ECO:0000313" key="3">
    <source>
        <dbReference type="EMBL" id="QEM83990.1"/>
    </source>
</evidence>
<organism evidence="3 4">
    <name type="scientific">Halomonas binhaiensis</name>
    <dbReference type="NCBI Taxonomy" id="2562282"/>
    <lineage>
        <taxon>Bacteria</taxon>
        <taxon>Pseudomonadati</taxon>
        <taxon>Pseudomonadota</taxon>
        <taxon>Gammaproteobacteria</taxon>
        <taxon>Oceanospirillales</taxon>
        <taxon>Halomonadaceae</taxon>
        <taxon>Halomonas</taxon>
    </lineage>
</organism>
<feature type="transmembrane region" description="Helical" evidence="1">
    <location>
        <begin position="98"/>
        <end position="121"/>
    </location>
</feature>
<accession>A0A5C1NMB5</accession>
<dbReference type="EMBL" id="CP038437">
    <property type="protein sequence ID" value="QEM83990.1"/>
    <property type="molecule type" value="Genomic_DNA"/>
</dbReference>